<keyword evidence="1" id="KW-1133">Transmembrane helix</keyword>
<evidence type="ECO:0000256" key="1">
    <source>
        <dbReference type="SAM" id="Phobius"/>
    </source>
</evidence>
<proteinExistence type="predicted"/>
<dbReference type="EMBL" id="AKWM02000040">
    <property type="protein sequence ID" value="EKS00068.1"/>
    <property type="molecule type" value="Genomic_DNA"/>
</dbReference>
<accession>A0AA87MP97</accession>
<dbReference type="AlphaFoldDB" id="A0AA87MP97"/>
<name>A0AA87MP97_9LEPT</name>
<comment type="caution">
    <text evidence="2">The sequence shown here is derived from an EMBL/GenBank/DDBJ whole genome shotgun (WGS) entry which is preliminary data.</text>
</comment>
<reference evidence="2 3" key="1">
    <citation type="journal article" date="2014" name="Int. J. Syst. Evol. Microbiol.">
        <title>Leptospira mayottensis sp. nov., a pathogenic species of the genus Leptospira isolated from humans.</title>
        <authorList>
            <person name="Bourhy P."/>
            <person name="Collet L."/>
            <person name="Brisse S."/>
            <person name="Picardeau M."/>
        </authorList>
    </citation>
    <scope>NUCLEOTIDE SEQUENCE [LARGE SCALE GENOMIC DNA]</scope>
    <source>
        <strain evidence="2 3">200901122</strain>
    </source>
</reference>
<gene>
    <name evidence="2" type="ORF">LEP1GSC125_3581</name>
</gene>
<evidence type="ECO:0000313" key="3">
    <source>
        <dbReference type="Proteomes" id="UP000001343"/>
    </source>
</evidence>
<organism evidence="2 3">
    <name type="scientific">Leptospira mayottensis 200901122</name>
    <dbReference type="NCBI Taxonomy" id="1193010"/>
    <lineage>
        <taxon>Bacteria</taxon>
        <taxon>Pseudomonadati</taxon>
        <taxon>Spirochaetota</taxon>
        <taxon>Spirochaetia</taxon>
        <taxon>Leptospirales</taxon>
        <taxon>Leptospiraceae</taxon>
        <taxon>Leptospira</taxon>
    </lineage>
</organism>
<dbReference type="Proteomes" id="UP000001343">
    <property type="component" value="Unassembled WGS sequence"/>
</dbReference>
<keyword evidence="1" id="KW-0472">Membrane</keyword>
<evidence type="ECO:0000313" key="2">
    <source>
        <dbReference type="EMBL" id="EKS00068.1"/>
    </source>
</evidence>
<keyword evidence="1" id="KW-0812">Transmembrane</keyword>
<sequence length="40" mass="4841">MGIHAKTVWTFVQRKRTNFKVLLFNHVFLTNVIVLFFNFI</sequence>
<protein>
    <submittedName>
        <fullName evidence="2">Uncharacterized protein</fullName>
    </submittedName>
</protein>
<feature type="transmembrane region" description="Helical" evidence="1">
    <location>
        <begin position="21"/>
        <end position="39"/>
    </location>
</feature>